<name>B9LWY2_HALLT</name>
<keyword evidence="1" id="KW-0812">Transmembrane</keyword>
<reference evidence="2 3" key="1">
    <citation type="journal article" date="2016" name="Stand. Genomic Sci.">
        <title>Complete genome sequence of the Antarctic Halorubrum lacusprofundi type strain ACAM 34.</title>
        <authorList>
            <person name="Anderson I.J."/>
            <person name="DasSarma P."/>
            <person name="Lucas S."/>
            <person name="Copeland A."/>
            <person name="Lapidus A."/>
            <person name="Del Rio T.G."/>
            <person name="Tice H."/>
            <person name="Dalin E."/>
            <person name="Bruce D.C."/>
            <person name="Goodwin L."/>
            <person name="Pitluck S."/>
            <person name="Sims D."/>
            <person name="Brettin T.S."/>
            <person name="Detter J.C."/>
            <person name="Han C.S."/>
            <person name="Larimer F."/>
            <person name="Hauser L."/>
            <person name="Land M."/>
            <person name="Ivanova N."/>
            <person name="Richardson P."/>
            <person name="Cavicchioli R."/>
            <person name="DasSarma S."/>
            <person name="Woese C.R."/>
            <person name="Kyrpides N.C."/>
        </authorList>
    </citation>
    <scope>NUCLEOTIDE SEQUENCE [LARGE SCALE GENOMIC DNA]</scope>
    <source>
        <strain evidence="3">ATCC 49239 / DSM 5036 / JCM 8891 / ACAM 34</strain>
    </source>
</reference>
<keyword evidence="2" id="KW-0614">Plasmid</keyword>
<evidence type="ECO:0008006" key="4">
    <source>
        <dbReference type="Google" id="ProtNLM"/>
    </source>
</evidence>
<sequence>MSAAQDTVHDRIDRASTDLTAGQLATGLGLVAAISFALLVLQDPAAHDSLHNFRHAAGVVCH</sequence>
<evidence type="ECO:0000313" key="2">
    <source>
        <dbReference type="EMBL" id="ACM58973.1"/>
    </source>
</evidence>
<dbReference type="RefSeq" id="WP_012660176.1">
    <property type="nucleotide sequence ID" value="NC_012030.1"/>
</dbReference>
<dbReference type="KEGG" id="hla:Hlac_3463"/>
<protein>
    <recommendedName>
        <fullName evidence="4">Cobalamin cluster protein</fullName>
    </recommendedName>
</protein>
<gene>
    <name evidence="2" type="ordered locus">Hlac_3463</name>
</gene>
<dbReference type="InterPro" id="IPR012667">
    <property type="entry name" value="CbtB_put"/>
</dbReference>
<accession>B9LWY2</accession>
<proteinExistence type="predicted"/>
<evidence type="ECO:0000313" key="3">
    <source>
        <dbReference type="Proteomes" id="UP000000740"/>
    </source>
</evidence>
<evidence type="ECO:0000256" key="1">
    <source>
        <dbReference type="SAM" id="Phobius"/>
    </source>
</evidence>
<keyword evidence="1" id="KW-0472">Membrane</keyword>
<organism evidence="2 3">
    <name type="scientific">Halorubrum lacusprofundi (strain ATCC 49239 / DSM 5036 / JCM 8891 / ACAM 34)</name>
    <dbReference type="NCBI Taxonomy" id="416348"/>
    <lineage>
        <taxon>Archaea</taxon>
        <taxon>Methanobacteriati</taxon>
        <taxon>Methanobacteriota</taxon>
        <taxon>Stenosarchaea group</taxon>
        <taxon>Halobacteria</taxon>
        <taxon>Halobacteriales</taxon>
        <taxon>Haloferacaceae</taxon>
        <taxon>Halorubrum</taxon>
    </lineage>
</organism>
<dbReference type="AlphaFoldDB" id="B9LWY2"/>
<keyword evidence="1" id="KW-1133">Transmembrane helix</keyword>
<dbReference type="Pfam" id="PF09489">
    <property type="entry name" value="CbtB"/>
    <property type="match status" value="1"/>
</dbReference>
<dbReference type="HOGENOM" id="CLU_2911619_0_0_2"/>
<dbReference type="GeneID" id="7402309"/>
<dbReference type="Proteomes" id="UP000000740">
    <property type="component" value="Plasmid pHLAC01"/>
</dbReference>
<keyword evidence="3" id="KW-1185">Reference proteome</keyword>
<dbReference type="EMBL" id="CP001367">
    <property type="protein sequence ID" value="ACM58973.1"/>
    <property type="molecule type" value="Genomic_DNA"/>
</dbReference>
<dbReference type="eggNOG" id="arCOG06354">
    <property type="taxonomic scope" value="Archaea"/>
</dbReference>
<feature type="transmembrane region" description="Helical" evidence="1">
    <location>
        <begin position="20"/>
        <end position="41"/>
    </location>
</feature>
<geneLocation type="plasmid" evidence="2 3">
    <name>pHLAC01</name>
</geneLocation>